<dbReference type="Pfam" id="PF26138">
    <property type="entry name" value="DUF8040"/>
    <property type="match status" value="1"/>
</dbReference>
<evidence type="ECO:0000256" key="7">
    <source>
        <dbReference type="ARBA" id="ARBA00023242"/>
    </source>
</evidence>
<dbReference type="PANTHER" id="PTHR22930">
    <property type="match status" value="1"/>
</dbReference>
<dbReference type="Pfam" id="PF13359">
    <property type="entry name" value="DDE_Tnp_4"/>
    <property type="match status" value="1"/>
</dbReference>
<keyword evidence="7" id="KW-0539">Nucleus</keyword>
<dbReference type="InterPro" id="IPR027806">
    <property type="entry name" value="HARBI1_dom"/>
</dbReference>
<protein>
    <submittedName>
        <fullName evidence="10">Nuclease HARBI1</fullName>
    </submittedName>
</protein>
<dbReference type="PANTHER" id="PTHR22930:SF85">
    <property type="entry name" value="GH03217P-RELATED"/>
    <property type="match status" value="1"/>
</dbReference>
<dbReference type="AlphaFoldDB" id="A0A6S7IFL5"/>
<dbReference type="OrthoDB" id="5955800at2759"/>
<comment type="caution">
    <text evidence="10">The sequence shown here is derived from an EMBL/GenBank/DDBJ whole genome shotgun (WGS) entry which is preliminary data.</text>
</comment>
<feature type="domain" description="DDE Tnp4" evidence="8">
    <location>
        <begin position="152"/>
        <end position="315"/>
    </location>
</feature>
<feature type="domain" description="DUF8040" evidence="9">
    <location>
        <begin position="34"/>
        <end position="114"/>
    </location>
</feature>
<accession>A0A6S7IFL5</accession>
<evidence type="ECO:0000256" key="6">
    <source>
        <dbReference type="ARBA" id="ARBA00022801"/>
    </source>
</evidence>
<evidence type="ECO:0000259" key="8">
    <source>
        <dbReference type="Pfam" id="PF13359"/>
    </source>
</evidence>
<comment type="cofactor">
    <cofactor evidence="1">
        <name>a divalent metal cation</name>
        <dbReference type="ChEBI" id="CHEBI:60240"/>
    </cofactor>
</comment>
<evidence type="ECO:0000256" key="3">
    <source>
        <dbReference type="ARBA" id="ARBA00006958"/>
    </source>
</evidence>
<reference evidence="10" key="1">
    <citation type="submission" date="2020-04" db="EMBL/GenBank/DDBJ databases">
        <authorList>
            <person name="Alioto T."/>
            <person name="Alioto T."/>
            <person name="Gomez Garrido J."/>
        </authorList>
    </citation>
    <scope>NUCLEOTIDE SEQUENCE</scope>
    <source>
        <strain evidence="10">A484AB</strain>
    </source>
</reference>
<gene>
    <name evidence="10" type="ORF">PACLA_8A080696</name>
</gene>
<dbReference type="GO" id="GO:0005634">
    <property type="term" value="C:nucleus"/>
    <property type="evidence" value="ECO:0007669"/>
    <property type="project" value="UniProtKB-SubCell"/>
</dbReference>
<keyword evidence="4" id="KW-0540">Nuclease</keyword>
<evidence type="ECO:0000313" key="11">
    <source>
        <dbReference type="Proteomes" id="UP001152795"/>
    </source>
</evidence>
<evidence type="ECO:0000256" key="4">
    <source>
        <dbReference type="ARBA" id="ARBA00022722"/>
    </source>
</evidence>
<evidence type="ECO:0000256" key="2">
    <source>
        <dbReference type="ARBA" id="ARBA00004123"/>
    </source>
</evidence>
<dbReference type="EMBL" id="CACRXK020009693">
    <property type="protein sequence ID" value="CAB4017745.1"/>
    <property type="molecule type" value="Genomic_DNA"/>
</dbReference>
<evidence type="ECO:0000259" key="9">
    <source>
        <dbReference type="Pfam" id="PF26138"/>
    </source>
</evidence>
<evidence type="ECO:0000256" key="1">
    <source>
        <dbReference type="ARBA" id="ARBA00001968"/>
    </source>
</evidence>
<keyword evidence="6" id="KW-0378">Hydrolase</keyword>
<dbReference type="GO" id="GO:0016787">
    <property type="term" value="F:hydrolase activity"/>
    <property type="evidence" value="ECO:0007669"/>
    <property type="project" value="UniProtKB-KW"/>
</dbReference>
<organism evidence="10 11">
    <name type="scientific">Paramuricea clavata</name>
    <name type="common">Red gorgonian</name>
    <name type="synonym">Violescent sea-whip</name>
    <dbReference type="NCBI Taxonomy" id="317549"/>
    <lineage>
        <taxon>Eukaryota</taxon>
        <taxon>Metazoa</taxon>
        <taxon>Cnidaria</taxon>
        <taxon>Anthozoa</taxon>
        <taxon>Octocorallia</taxon>
        <taxon>Malacalcyonacea</taxon>
        <taxon>Plexauridae</taxon>
        <taxon>Paramuricea</taxon>
    </lineage>
</organism>
<keyword evidence="11" id="KW-1185">Reference proteome</keyword>
<dbReference type="InterPro" id="IPR058353">
    <property type="entry name" value="DUF8040"/>
</dbReference>
<comment type="subcellular location">
    <subcellularLocation>
        <location evidence="2">Nucleus</location>
    </subcellularLocation>
</comment>
<evidence type="ECO:0000256" key="5">
    <source>
        <dbReference type="ARBA" id="ARBA00022723"/>
    </source>
</evidence>
<evidence type="ECO:0000313" key="10">
    <source>
        <dbReference type="EMBL" id="CAB4017745.1"/>
    </source>
</evidence>
<dbReference type="Proteomes" id="UP001152795">
    <property type="component" value="Unassembled WGS sequence"/>
</dbReference>
<comment type="similarity">
    <text evidence="3">Belongs to the HARBI1 family.</text>
</comment>
<keyword evidence="5" id="KW-0479">Metal-binding</keyword>
<proteinExistence type="inferred from homology"/>
<dbReference type="GO" id="GO:0004518">
    <property type="term" value="F:nuclease activity"/>
    <property type="evidence" value="ECO:0007669"/>
    <property type="project" value="UniProtKB-KW"/>
</dbReference>
<dbReference type="InterPro" id="IPR045249">
    <property type="entry name" value="HARBI1-like"/>
</dbReference>
<sequence>MAVLESRMRLSELIRRPGRSNIWWENFINEKVVSEEWKENFRMSKPNFLKLCNQLRPYLEKKTTRYRKPLSVETQVAITLYYVADEGRLQKVANAFGSARCTASVVIRRVTQIISYVMGRSYIKLPENEDEVKFLVTEFYKIHGFPQCLGAVDGTHVPFKRPQEKSTDFINRKGRHSINVQACADYKYCFLDVVIKWPGSVHDARIFANSSLNQKLRDGTIPSCPRVVVENEDSVPICILGDPAYPLLPFLMKEFAEGGKDAHEQFFGYRLSSVRMVIECAFGRLKAHFDCLRREMDINIDDLPAVIHTCFILHNFCEMNNEIVSQQMVEQTVQYDVEFQRQRQPGPNQPTNETAGKRIRRIYVKYFE</sequence>
<name>A0A6S7IFL5_PARCT</name>
<dbReference type="GO" id="GO:0046872">
    <property type="term" value="F:metal ion binding"/>
    <property type="evidence" value="ECO:0007669"/>
    <property type="project" value="UniProtKB-KW"/>
</dbReference>